<evidence type="ECO:0000256" key="1">
    <source>
        <dbReference type="ARBA" id="ARBA00006643"/>
    </source>
</evidence>
<evidence type="ECO:0000313" key="5">
    <source>
        <dbReference type="Proteomes" id="UP000729402"/>
    </source>
</evidence>
<feature type="repeat" description="PPR" evidence="3">
    <location>
        <begin position="618"/>
        <end position="652"/>
    </location>
</feature>
<comment type="similarity">
    <text evidence="1">Belongs to the PPR family. PCMP-H subfamily.</text>
</comment>
<dbReference type="Pfam" id="PF01535">
    <property type="entry name" value="PPR"/>
    <property type="match status" value="4"/>
</dbReference>
<dbReference type="OrthoDB" id="733253at2759"/>
<evidence type="ECO:0008006" key="6">
    <source>
        <dbReference type="Google" id="ProtNLM"/>
    </source>
</evidence>
<dbReference type="AlphaFoldDB" id="A0A8J5WI95"/>
<accession>A0A8J5WI95</accession>
<proteinExistence type="inferred from homology"/>
<keyword evidence="2" id="KW-0677">Repeat</keyword>
<evidence type="ECO:0000256" key="2">
    <source>
        <dbReference type="ARBA" id="ARBA00022737"/>
    </source>
</evidence>
<dbReference type="FunFam" id="1.25.40.10:FF:000343">
    <property type="entry name" value="Pentatricopeptide repeat-containing protein At3g58590"/>
    <property type="match status" value="1"/>
</dbReference>
<dbReference type="Proteomes" id="UP000729402">
    <property type="component" value="Unassembled WGS sequence"/>
</dbReference>
<dbReference type="PANTHER" id="PTHR47926:SF435">
    <property type="entry name" value="PENTACOTRIPEPTIDE-REPEAT REGION OF PRORP DOMAIN-CONTAINING PROTEIN"/>
    <property type="match status" value="1"/>
</dbReference>
<dbReference type="GO" id="GO:0003723">
    <property type="term" value="F:RNA binding"/>
    <property type="evidence" value="ECO:0007669"/>
    <property type="project" value="InterPro"/>
</dbReference>
<reference evidence="4" key="1">
    <citation type="journal article" date="2021" name="bioRxiv">
        <title>Whole Genome Assembly and Annotation of Northern Wild Rice, Zizania palustris L., Supports a Whole Genome Duplication in the Zizania Genus.</title>
        <authorList>
            <person name="Haas M."/>
            <person name="Kono T."/>
            <person name="Macchietto M."/>
            <person name="Millas R."/>
            <person name="McGilp L."/>
            <person name="Shao M."/>
            <person name="Duquette J."/>
            <person name="Hirsch C.N."/>
            <person name="Kimball J."/>
        </authorList>
    </citation>
    <scope>NUCLEOTIDE SEQUENCE</scope>
    <source>
        <tissue evidence="4">Fresh leaf tissue</tissue>
    </source>
</reference>
<dbReference type="PANTHER" id="PTHR47926">
    <property type="entry name" value="PENTATRICOPEPTIDE REPEAT-CONTAINING PROTEIN"/>
    <property type="match status" value="1"/>
</dbReference>
<feature type="repeat" description="PPR" evidence="3">
    <location>
        <begin position="311"/>
        <end position="345"/>
    </location>
</feature>
<dbReference type="FunFam" id="1.25.40.10:FF:001729">
    <property type="entry name" value="Pentatricopeptide repeat-containing protein"/>
    <property type="match status" value="1"/>
</dbReference>
<dbReference type="GO" id="GO:0009451">
    <property type="term" value="P:RNA modification"/>
    <property type="evidence" value="ECO:0007669"/>
    <property type="project" value="InterPro"/>
</dbReference>
<reference evidence="4" key="2">
    <citation type="submission" date="2021-02" db="EMBL/GenBank/DDBJ databases">
        <authorList>
            <person name="Kimball J.A."/>
            <person name="Haas M.W."/>
            <person name="Macchietto M."/>
            <person name="Kono T."/>
            <person name="Duquette J."/>
            <person name="Shao M."/>
        </authorList>
    </citation>
    <scope>NUCLEOTIDE SEQUENCE</scope>
    <source>
        <tissue evidence="4">Fresh leaf tissue</tissue>
    </source>
</reference>
<dbReference type="EMBL" id="JAAALK010000081">
    <property type="protein sequence ID" value="KAG8089283.1"/>
    <property type="molecule type" value="Genomic_DNA"/>
</dbReference>
<dbReference type="Pfam" id="PF13041">
    <property type="entry name" value="PPR_2"/>
    <property type="match status" value="2"/>
</dbReference>
<dbReference type="FunFam" id="1.25.40.10:FF:000201">
    <property type="entry name" value="Pentatricopeptide repeat-containing protein mitochondrial"/>
    <property type="match status" value="1"/>
</dbReference>
<evidence type="ECO:0000313" key="4">
    <source>
        <dbReference type="EMBL" id="KAG8089283.1"/>
    </source>
</evidence>
<feature type="repeat" description="PPR" evidence="3">
    <location>
        <begin position="75"/>
        <end position="109"/>
    </location>
</feature>
<keyword evidence="5" id="KW-1185">Reference proteome</keyword>
<evidence type="ECO:0000256" key="3">
    <source>
        <dbReference type="PROSITE-ProRule" id="PRU00708"/>
    </source>
</evidence>
<sequence length="801" mass="87720">MFPSSRRHLFHCKDALLLHSPLHPRQLHCTGTSSSSWDTFAIARALAMASSSSTTTSRANSHLHAHALKLGTSADTFTMNQLLISYSRHGLLESALQVFNEMPHRNLVSWTAMVSAMTRNGAPCLGFRFFVSMIRSGFCPNEFALATTLTACQSMAHASKLLLGLSIHGIAVKAGLDGNPFVGSSLLLLYAKHGRVASAERAFTHIRNKDLTCWNAMLEGYTLNASGYHAMRTVVLMHHCGLAADRFTYISAMKACSISGEWDFGHQLHSLVVHSMFESNTSVMNSLVDMYFRAGQKETALAVFHKIRQKDTVSWNTMISGFAHDEEESAVFGYLTNMSQTGCKPNEVTFSVLLRLSGAKENALLGLQIFGLAYRHGYTGNVLVANAVINMLSRCGLLNCAYGFFCNLTVKNIVSWNEMIAGYGLYGCSEHVMMLFRSLVCFEARPDEFTYSAVLSAFKEDQGVTNHEQVHTIILKQGFTSCQFVSTSLIKAYAAAFGSVKSTLKIIKDTSKMDLVSWGVVISAFLKHGLNDEVIFLLNLFRGDSTNKPDEFILATVLNACANAAWIMHCGCIHSLVLKTGHGKHFCVASAVVDAYAKCGDINSAEDAFTDVSSASDDTILYNTMLTAYANHGLIDEALSLYEGMKQAQLAPTAATFVAVVSACSHLGLVEQGKLLFSSMLSAYGMHPTRANYACLVDLLARKGLLVEGKCVIEAMPFQPWPAVWRLLVNGCRIHGDRELGVLAAEQILRMAPGSDGAYVSLSNAYADHGEWQSAEEIRWRMVQNQLQKVQGHSRIEIVNS</sequence>
<organism evidence="4 5">
    <name type="scientific">Zizania palustris</name>
    <name type="common">Northern wild rice</name>
    <dbReference type="NCBI Taxonomy" id="103762"/>
    <lineage>
        <taxon>Eukaryota</taxon>
        <taxon>Viridiplantae</taxon>
        <taxon>Streptophyta</taxon>
        <taxon>Embryophyta</taxon>
        <taxon>Tracheophyta</taxon>
        <taxon>Spermatophyta</taxon>
        <taxon>Magnoliopsida</taxon>
        <taxon>Liliopsida</taxon>
        <taxon>Poales</taxon>
        <taxon>Poaceae</taxon>
        <taxon>BOP clade</taxon>
        <taxon>Oryzoideae</taxon>
        <taxon>Oryzeae</taxon>
        <taxon>Zizaniinae</taxon>
        <taxon>Zizania</taxon>
    </lineage>
</organism>
<dbReference type="InterPro" id="IPR002885">
    <property type="entry name" value="PPR_rpt"/>
</dbReference>
<dbReference type="Pfam" id="PF20431">
    <property type="entry name" value="E_motif"/>
    <property type="match status" value="1"/>
</dbReference>
<dbReference type="InterPro" id="IPR046848">
    <property type="entry name" value="E_motif"/>
</dbReference>
<dbReference type="PROSITE" id="PS51375">
    <property type="entry name" value="PPR"/>
    <property type="match status" value="3"/>
</dbReference>
<dbReference type="FunFam" id="1.25.40.10:FF:000475">
    <property type="entry name" value="Pentatricopeptide repeat-containing protein At5g40410, mitochondrial"/>
    <property type="match status" value="1"/>
</dbReference>
<name>A0A8J5WI95_ZIZPA</name>
<dbReference type="InterPro" id="IPR046960">
    <property type="entry name" value="PPR_At4g14850-like_plant"/>
</dbReference>
<protein>
    <recommendedName>
        <fullName evidence="6">Pentatricopeptide repeat-containing protein</fullName>
    </recommendedName>
</protein>
<dbReference type="NCBIfam" id="TIGR00756">
    <property type="entry name" value="PPR"/>
    <property type="match status" value="3"/>
</dbReference>
<comment type="caution">
    <text evidence="4">The sequence shown here is derived from an EMBL/GenBank/DDBJ whole genome shotgun (WGS) entry which is preliminary data.</text>
</comment>
<dbReference type="FunFam" id="1.25.40.10:FF:001108">
    <property type="entry name" value="Pentatricopeptide repeat-containing protein"/>
    <property type="match status" value="1"/>
</dbReference>
<gene>
    <name evidence="4" type="ORF">GUJ93_ZPchr0011g27202</name>
</gene>